<evidence type="ECO:0008006" key="3">
    <source>
        <dbReference type="Google" id="ProtNLM"/>
    </source>
</evidence>
<dbReference type="EMBL" id="JANJYI010000002">
    <property type="protein sequence ID" value="KAK2658475.1"/>
    <property type="molecule type" value="Genomic_DNA"/>
</dbReference>
<dbReference type="SUPFAM" id="SSF56219">
    <property type="entry name" value="DNase I-like"/>
    <property type="match status" value="1"/>
</dbReference>
<protein>
    <recommendedName>
        <fullName evidence="3">Reverse transcriptase</fullName>
    </recommendedName>
</protein>
<evidence type="ECO:0000313" key="2">
    <source>
        <dbReference type="Proteomes" id="UP001280121"/>
    </source>
</evidence>
<dbReference type="Proteomes" id="UP001280121">
    <property type="component" value="Unassembled WGS sequence"/>
</dbReference>
<reference evidence="1" key="1">
    <citation type="journal article" date="2023" name="Plant J.">
        <title>Genome sequences and population genomics provide insights into the demographic history, inbreeding, and mutation load of two 'living fossil' tree species of Dipteronia.</title>
        <authorList>
            <person name="Feng Y."/>
            <person name="Comes H.P."/>
            <person name="Chen J."/>
            <person name="Zhu S."/>
            <person name="Lu R."/>
            <person name="Zhang X."/>
            <person name="Li P."/>
            <person name="Qiu J."/>
            <person name="Olsen K.M."/>
            <person name="Qiu Y."/>
        </authorList>
    </citation>
    <scope>NUCLEOTIDE SEQUENCE</scope>
    <source>
        <strain evidence="1">KIB01</strain>
    </source>
</reference>
<comment type="caution">
    <text evidence="1">The sequence shown here is derived from an EMBL/GenBank/DDBJ whole genome shotgun (WGS) entry which is preliminary data.</text>
</comment>
<accession>A0AAD9XFP7</accession>
<dbReference type="PANTHER" id="PTHR33710">
    <property type="entry name" value="BNAC02G09200D PROTEIN"/>
    <property type="match status" value="1"/>
</dbReference>
<gene>
    <name evidence="1" type="ORF">Ddye_005008</name>
</gene>
<dbReference type="PANTHER" id="PTHR33710:SF62">
    <property type="entry name" value="DUF4283 DOMAIN PROTEIN"/>
    <property type="match status" value="1"/>
</dbReference>
<dbReference type="InterPro" id="IPR036691">
    <property type="entry name" value="Endo/exonu/phosph_ase_sf"/>
</dbReference>
<dbReference type="AlphaFoldDB" id="A0AAD9XFP7"/>
<organism evidence="1 2">
    <name type="scientific">Dipteronia dyeriana</name>
    <dbReference type="NCBI Taxonomy" id="168575"/>
    <lineage>
        <taxon>Eukaryota</taxon>
        <taxon>Viridiplantae</taxon>
        <taxon>Streptophyta</taxon>
        <taxon>Embryophyta</taxon>
        <taxon>Tracheophyta</taxon>
        <taxon>Spermatophyta</taxon>
        <taxon>Magnoliopsida</taxon>
        <taxon>eudicotyledons</taxon>
        <taxon>Gunneridae</taxon>
        <taxon>Pentapetalae</taxon>
        <taxon>rosids</taxon>
        <taxon>malvids</taxon>
        <taxon>Sapindales</taxon>
        <taxon>Sapindaceae</taxon>
        <taxon>Hippocastanoideae</taxon>
        <taxon>Acereae</taxon>
        <taxon>Dipteronia</taxon>
    </lineage>
</organism>
<keyword evidence="2" id="KW-1185">Reference proteome</keyword>
<evidence type="ECO:0000313" key="1">
    <source>
        <dbReference type="EMBL" id="KAK2658475.1"/>
    </source>
</evidence>
<name>A0AAD9XFP7_9ROSI</name>
<proteinExistence type="predicted"/>
<dbReference type="Gene3D" id="3.60.10.10">
    <property type="entry name" value="Endonuclease/exonuclease/phosphatase"/>
    <property type="match status" value="1"/>
</dbReference>
<sequence>MINFRQAIDDCDLTDLGSTGPFLTWNNRREGNSNLQERLDRFLADSRWRDMFGQAVVENLGFKSSDHRAILLRFKKEVNHYDRSHLSFRFEPLWLKEKDLGNVVKQVWDETGSMPWVWDLKSKLNLYATRLANWSNGHFKILASRLGLKPGILSVFISLVRRLGQCRRLKFWRQMLRVFLRMRSFSEKQRSRSNWLEAGDRNTKYFHARDSARKRKNNVDSLNDRAGQIQDSEEGMTHVVKDFFSDIFQSSNPSAQDISKATEGVRSRISEGNRREINAIFRSQKCCVRIEPIQSPWPGQVPCYFFPKILASHRKGFLQGLSLYS</sequence>